<dbReference type="GO" id="GO:0006048">
    <property type="term" value="P:UDP-N-acetylglucosamine biosynthetic process"/>
    <property type="evidence" value="ECO:0007669"/>
    <property type="project" value="TreeGrafter"/>
</dbReference>
<dbReference type="GO" id="GO:0005840">
    <property type="term" value="C:ribosome"/>
    <property type="evidence" value="ECO:0007669"/>
    <property type="project" value="InterPro"/>
</dbReference>
<dbReference type="InterPro" id="IPR002676">
    <property type="entry name" value="RimM_N"/>
</dbReference>
<protein>
    <submittedName>
        <fullName evidence="3">Uncharacterized protein</fullName>
    </submittedName>
</protein>
<dbReference type="InterPro" id="IPR011033">
    <property type="entry name" value="PRC_barrel-like_sf"/>
</dbReference>
<dbReference type="EMBL" id="JBBNAG010000005">
    <property type="protein sequence ID" value="KAK9132405.1"/>
    <property type="molecule type" value="Genomic_DNA"/>
</dbReference>
<dbReference type="InterPro" id="IPR036976">
    <property type="entry name" value="RimM_N_sf"/>
</dbReference>
<evidence type="ECO:0000259" key="1">
    <source>
        <dbReference type="Pfam" id="PF01782"/>
    </source>
</evidence>
<dbReference type="Gene3D" id="3.90.550.10">
    <property type="entry name" value="Spore Coat Polysaccharide Biosynthesis Protein SpsA, Chain A"/>
    <property type="match status" value="1"/>
</dbReference>
<reference evidence="3 4" key="1">
    <citation type="submission" date="2024-01" db="EMBL/GenBank/DDBJ databases">
        <title>Genome assemblies of Stephania.</title>
        <authorList>
            <person name="Yang L."/>
        </authorList>
    </citation>
    <scope>NUCLEOTIDE SEQUENCE [LARGE SCALE GENOMIC DNA]</scope>
    <source>
        <strain evidence="3">JXDWG</strain>
        <tissue evidence="3">Leaf</tissue>
    </source>
</reference>
<dbReference type="InterPro" id="IPR056792">
    <property type="entry name" value="PRC_RimM"/>
</dbReference>
<gene>
    <name evidence="3" type="ORF">Scep_011933</name>
</gene>
<dbReference type="HAMAP" id="MF_00014">
    <property type="entry name" value="Ribosome_mat_RimM"/>
    <property type="match status" value="1"/>
</dbReference>
<dbReference type="Pfam" id="PF01782">
    <property type="entry name" value="RimM"/>
    <property type="match status" value="1"/>
</dbReference>
<dbReference type="GO" id="GO:0006364">
    <property type="term" value="P:rRNA processing"/>
    <property type="evidence" value="ECO:0007669"/>
    <property type="project" value="InterPro"/>
</dbReference>
<dbReference type="PANTHER" id="PTHR11952">
    <property type="entry name" value="UDP- GLUCOSE PYROPHOSPHORYLASE"/>
    <property type="match status" value="1"/>
</dbReference>
<keyword evidence="4" id="KW-1185">Reference proteome</keyword>
<dbReference type="InterPro" id="IPR011961">
    <property type="entry name" value="RimM"/>
</dbReference>
<evidence type="ECO:0000313" key="4">
    <source>
        <dbReference type="Proteomes" id="UP001419268"/>
    </source>
</evidence>
<dbReference type="Gene3D" id="2.40.30.60">
    <property type="entry name" value="RimM"/>
    <property type="match status" value="1"/>
</dbReference>
<dbReference type="PANTHER" id="PTHR11952:SF10">
    <property type="entry name" value="16S RRNA PROCESSING PROTEIN RIMM FAMILY"/>
    <property type="match status" value="1"/>
</dbReference>
<evidence type="ECO:0000259" key="2">
    <source>
        <dbReference type="Pfam" id="PF24986"/>
    </source>
</evidence>
<dbReference type="InterPro" id="IPR009000">
    <property type="entry name" value="Transl_B-barrel_sf"/>
</dbReference>
<dbReference type="Pfam" id="PF24986">
    <property type="entry name" value="PRC_RimM"/>
    <property type="match status" value="1"/>
</dbReference>
<dbReference type="AlphaFoldDB" id="A0AAP0JG84"/>
<dbReference type="SUPFAM" id="SSF53448">
    <property type="entry name" value="Nucleotide-diphospho-sugar transferases"/>
    <property type="match status" value="1"/>
</dbReference>
<dbReference type="GO" id="GO:0043022">
    <property type="term" value="F:ribosome binding"/>
    <property type="evidence" value="ECO:0007669"/>
    <property type="project" value="InterPro"/>
</dbReference>
<evidence type="ECO:0000313" key="3">
    <source>
        <dbReference type="EMBL" id="KAK9132405.1"/>
    </source>
</evidence>
<dbReference type="SUPFAM" id="SSF50447">
    <property type="entry name" value="Translation proteins"/>
    <property type="match status" value="1"/>
</dbReference>
<dbReference type="Gene3D" id="2.30.30.240">
    <property type="entry name" value="PRC-barrel domain"/>
    <property type="match status" value="1"/>
</dbReference>
<name>A0AAP0JG84_9MAGN</name>
<organism evidence="3 4">
    <name type="scientific">Stephania cephalantha</name>
    <dbReference type="NCBI Taxonomy" id="152367"/>
    <lineage>
        <taxon>Eukaryota</taxon>
        <taxon>Viridiplantae</taxon>
        <taxon>Streptophyta</taxon>
        <taxon>Embryophyta</taxon>
        <taxon>Tracheophyta</taxon>
        <taxon>Spermatophyta</taxon>
        <taxon>Magnoliopsida</taxon>
        <taxon>Ranunculales</taxon>
        <taxon>Menispermaceae</taxon>
        <taxon>Menispermoideae</taxon>
        <taxon>Cissampelideae</taxon>
        <taxon>Stephania</taxon>
    </lineage>
</organism>
<accession>A0AAP0JG84</accession>
<dbReference type="InterPro" id="IPR029044">
    <property type="entry name" value="Nucleotide-diphossugar_trans"/>
</dbReference>
<dbReference type="GO" id="GO:0003977">
    <property type="term" value="F:UDP-N-acetylglucosamine diphosphorylase activity"/>
    <property type="evidence" value="ECO:0007669"/>
    <property type="project" value="TreeGrafter"/>
</dbReference>
<sequence>MQSPSLQFSPSTFFPAPPLPLFPIPTKALFPNRHRSFTIPPIFDPSTSFNRSNSTPFGVPPLHCTVTELTVEASRNEAEFIAVGHISGVHGLGGELRVKPNTGYPELRFSKPGRRWLKERVGGKEAIREVELVEGREHPGQKCWIVSFQEIDSVEKAKELIGSTLLVSEDDRPVLEEGEYYTRDLVGMSVILKDTSEPVGTVINVFNTGASDLLEVMLNSADKTNNGTASSNSEASVSGPRVLVPFVKAIVPDIDMDKREMQITPPKGLLELNVKTDERSKKERRQLEWKQRRKATKRLIAAKKKLSEMEQKHVFHGLRFGEKAQRSLLAEQIVGINLTLFKPALDAMGMRSKRFSFSNITSVSLDKVLENSFNVSSRWLLPGVSKEVHDAEKELHSKGLNIISKGKVATILIIDEKAYQGMESDLDDGGPGCIQNSSKISYLEELFCNDEQFVKIEDKLLSLPLVMVSSANEIKSLQQLFSDNNYFGFDAGKVWFLEEEELPVVSSSLEDNTHKILMKSPWEILRSSVGAGGVFSLVSSSGILQNLSEMGIDYVQVCSLESGAVIGSPLFFGFVQSRDADIGVLVNRNQDFVKKFNMIFSMRFLKKITKQTSELEFHAIEKKNSHVLLVDKEWEEVNPSSPNSYEIHSSIYSFLNACSPDKVCAMKVIE</sequence>
<feature type="domain" description="RimM N-terminal" evidence="1">
    <location>
        <begin position="83"/>
        <end position="171"/>
    </location>
</feature>
<proteinExistence type="inferred from homology"/>
<dbReference type="InterPro" id="IPR039741">
    <property type="entry name" value="UDP-sugar_pyrophosphorylase"/>
</dbReference>
<dbReference type="NCBIfam" id="TIGR02273">
    <property type="entry name" value="16S_RimM"/>
    <property type="match status" value="1"/>
</dbReference>
<comment type="caution">
    <text evidence="3">The sequence shown here is derived from an EMBL/GenBank/DDBJ whole genome shotgun (WGS) entry which is preliminary data.</text>
</comment>
<feature type="domain" description="Ribosome maturation factor RimM PRC barrel" evidence="2">
    <location>
        <begin position="184"/>
        <end position="269"/>
    </location>
</feature>
<dbReference type="FunFam" id="2.30.30.240:FF:000002">
    <property type="entry name" value="Ribosome maturation factor rimM"/>
    <property type="match status" value="1"/>
</dbReference>
<dbReference type="Proteomes" id="UP001419268">
    <property type="component" value="Unassembled WGS sequence"/>
</dbReference>
<dbReference type="SUPFAM" id="SSF50346">
    <property type="entry name" value="PRC-barrel domain"/>
    <property type="match status" value="1"/>
</dbReference>